<keyword evidence="2" id="KW-1133">Transmembrane helix</keyword>
<dbReference type="GO" id="GO:0005886">
    <property type="term" value="C:plasma membrane"/>
    <property type="evidence" value="ECO:0007669"/>
    <property type="project" value="UniProtKB-SubCell"/>
</dbReference>
<keyword evidence="3" id="KW-0106">Calcium</keyword>
<dbReference type="Pfam" id="PF00028">
    <property type="entry name" value="Cadherin"/>
    <property type="match status" value="1"/>
</dbReference>
<evidence type="ECO:0000313" key="7">
    <source>
        <dbReference type="Proteomes" id="UP000784294"/>
    </source>
</evidence>
<accession>A0A448WE03</accession>
<dbReference type="GO" id="GO:0005509">
    <property type="term" value="F:calcium ion binding"/>
    <property type="evidence" value="ECO:0007669"/>
    <property type="project" value="UniProtKB-UniRule"/>
</dbReference>
<comment type="caution">
    <text evidence="6">The sequence shown here is derived from an EMBL/GenBank/DDBJ whole genome shotgun (WGS) entry which is preliminary data.</text>
</comment>
<dbReference type="OrthoDB" id="6252479at2759"/>
<feature type="domain" description="Cadherin" evidence="5">
    <location>
        <begin position="8"/>
        <end position="111"/>
    </location>
</feature>
<protein>
    <recommendedName>
        <fullName evidence="5">Cadherin domain-containing protein</fullName>
    </recommendedName>
</protein>
<gene>
    <name evidence="6" type="ORF">PXEA_LOCUS2923</name>
</gene>
<dbReference type="PANTHER" id="PTHR24026:SF126">
    <property type="entry name" value="PROTOCADHERIN FAT 4"/>
    <property type="match status" value="1"/>
</dbReference>
<dbReference type="AlphaFoldDB" id="A0A448WE03"/>
<dbReference type="InterPro" id="IPR015919">
    <property type="entry name" value="Cadherin-like_sf"/>
</dbReference>
<dbReference type="SUPFAM" id="SSF49313">
    <property type="entry name" value="Cadherin-like"/>
    <property type="match status" value="1"/>
</dbReference>
<evidence type="ECO:0000256" key="3">
    <source>
        <dbReference type="PROSITE-ProRule" id="PRU00043"/>
    </source>
</evidence>
<keyword evidence="2" id="KW-0472">Membrane</keyword>
<evidence type="ECO:0000313" key="6">
    <source>
        <dbReference type="EMBL" id="VEL09483.1"/>
    </source>
</evidence>
<dbReference type="GO" id="GO:0007156">
    <property type="term" value="P:homophilic cell adhesion via plasma membrane adhesion molecules"/>
    <property type="evidence" value="ECO:0007669"/>
    <property type="project" value="InterPro"/>
</dbReference>
<dbReference type="CDD" id="cd11304">
    <property type="entry name" value="Cadherin_repeat"/>
    <property type="match status" value="1"/>
</dbReference>
<name>A0A448WE03_9PLAT</name>
<evidence type="ECO:0000256" key="1">
    <source>
        <dbReference type="ARBA" id="ARBA00022692"/>
    </source>
</evidence>
<evidence type="ECO:0000256" key="2">
    <source>
        <dbReference type="ARBA" id="ARBA00022989"/>
    </source>
</evidence>
<dbReference type="Gene3D" id="2.60.40.60">
    <property type="entry name" value="Cadherins"/>
    <property type="match status" value="1"/>
</dbReference>
<sequence length="117" mass="12314">MCTCIRPPENSPPGTPLQPVSGFGPLVQAAGWHLLATDHDVGANARIEYRLAGVPTEDGAEVTGVTNFSIDAASGVISTRVVFDREEAETYQIQVFAVDHGSPRLTGTGTVQQKPAP</sequence>
<reference evidence="6" key="1">
    <citation type="submission" date="2018-11" db="EMBL/GenBank/DDBJ databases">
        <authorList>
            <consortium name="Pathogen Informatics"/>
        </authorList>
    </citation>
    <scope>NUCLEOTIDE SEQUENCE</scope>
</reference>
<organism evidence="6 7">
    <name type="scientific">Protopolystoma xenopodis</name>
    <dbReference type="NCBI Taxonomy" id="117903"/>
    <lineage>
        <taxon>Eukaryota</taxon>
        <taxon>Metazoa</taxon>
        <taxon>Spiralia</taxon>
        <taxon>Lophotrochozoa</taxon>
        <taxon>Platyhelminthes</taxon>
        <taxon>Monogenea</taxon>
        <taxon>Polyopisthocotylea</taxon>
        <taxon>Polystomatidea</taxon>
        <taxon>Polystomatidae</taxon>
        <taxon>Protopolystoma</taxon>
    </lineage>
</organism>
<evidence type="ECO:0000259" key="5">
    <source>
        <dbReference type="PROSITE" id="PS50268"/>
    </source>
</evidence>
<proteinExistence type="predicted"/>
<dbReference type="InterPro" id="IPR002126">
    <property type="entry name" value="Cadherin-like_dom"/>
</dbReference>
<feature type="region of interest" description="Disordered" evidence="4">
    <location>
        <begin position="1"/>
        <end position="20"/>
    </location>
</feature>
<keyword evidence="7" id="KW-1185">Reference proteome</keyword>
<keyword evidence="1" id="KW-0812">Transmembrane</keyword>
<dbReference type="PANTHER" id="PTHR24026">
    <property type="entry name" value="FAT ATYPICAL CADHERIN-RELATED"/>
    <property type="match status" value="1"/>
</dbReference>
<dbReference type="SMART" id="SM00112">
    <property type="entry name" value="CA"/>
    <property type="match status" value="1"/>
</dbReference>
<dbReference type="PROSITE" id="PS50268">
    <property type="entry name" value="CADHERIN_2"/>
    <property type="match status" value="1"/>
</dbReference>
<evidence type="ECO:0000256" key="4">
    <source>
        <dbReference type="SAM" id="MobiDB-lite"/>
    </source>
</evidence>
<dbReference type="Proteomes" id="UP000784294">
    <property type="component" value="Unassembled WGS sequence"/>
</dbReference>
<dbReference type="EMBL" id="CAAALY010006445">
    <property type="protein sequence ID" value="VEL09483.1"/>
    <property type="molecule type" value="Genomic_DNA"/>
</dbReference>